<dbReference type="GO" id="GO:0005737">
    <property type="term" value="C:cytoplasm"/>
    <property type="evidence" value="ECO:0007669"/>
    <property type="project" value="TreeGrafter"/>
</dbReference>
<dbReference type="EMBL" id="PJQL01001447">
    <property type="protein sequence ID" value="RCH88549.1"/>
    <property type="molecule type" value="Genomic_DNA"/>
</dbReference>
<dbReference type="Proteomes" id="UP000252139">
    <property type="component" value="Unassembled WGS sequence"/>
</dbReference>
<dbReference type="FunFam" id="3.40.140.10:FF:000035">
    <property type="entry name" value="dCMP deaminase"/>
    <property type="match status" value="1"/>
</dbReference>
<evidence type="ECO:0000256" key="8">
    <source>
        <dbReference type="ARBA" id="ARBA00023054"/>
    </source>
</evidence>
<reference evidence="20 21" key="1">
    <citation type="journal article" date="2018" name="G3 (Bethesda)">
        <title>Phylogenetic and Phylogenomic Definition of Rhizopus Species.</title>
        <authorList>
            <person name="Gryganskyi A.P."/>
            <person name="Golan J."/>
            <person name="Dolatabadi S."/>
            <person name="Mondo S."/>
            <person name="Robb S."/>
            <person name="Idnurm A."/>
            <person name="Muszewska A."/>
            <person name="Steczkiewicz K."/>
            <person name="Masonjones S."/>
            <person name="Liao H.L."/>
            <person name="Gajdeczka M.T."/>
            <person name="Anike F."/>
            <person name="Vuek A."/>
            <person name="Anishchenko I.M."/>
            <person name="Voigt K."/>
            <person name="de Hoog G.S."/>
            <person name="Smith M.E."/>
            <person name="Heitman J."/>
            <person name="Vilgalys R."/>
            <person name="Stajich J.E."/>
        </authorList>
    </citation>
    <scope>NUCLEOTIDE SEQUENCE [LARGE SCALE GENOMIC DNA]</scope>
    <source>
        <strain evidence="20 21">CBS 357.93</strain>
    </source>
</reference>
<comment type="cofactor">
    <cofactor evidence="1">
        <name>Zn(2+)</name>
        <dbReference type="ChEBI" id="CHEBI:29105"/>
    </cofactor>
</comment>
<dbReference type="Pfam" id="PF02736">
    <property type="entry name" value="Myosin_N"/>
    <property type="match status" value="1"/>
</dbReference>
<dbReference type="FunFam" id="1.10.10.820:FF:000001">
    <property type="entry name" value="Myosin heavy chain"/>
    <property type="match status" value="1"/>
</dbReference>
<dbReference type="STRING" id="86630.A0A367JFB3"/>
<accession>A0A367JFB3</accession>
<dbReference type="Gene3D" id="2.30.30.360">
    <property type="entry name" value="Myosin S1 fragment, N-terminal"/>
    <property type="match status" value="1"/>
</dbReference>
<dbReference type="PANTHER" id="PTHR13140:SF857">
    <property type="entry name" value="MYOSIN-11"/>
    <property type="match status" value="1"/>
</dbReference>
<keyword evidence="10 15" id="KW-0505">Motor protein</keyword>
<dbReference type="SMART" id="SM00242">
    <property type="entry name" value="MYSc"/>
    <property type="match status" value="1"/>
</dbReference>
<dbReference type="InterPro" id="IPR016193">
    <property type="entry name" value="Cytidine_deaminase-like"/>
</dbReference>
<dbReference type="InterPro" id="IPR016192">
    <property type="entry name" value="APOBEC/CMP_deaminase_Zn-bd"/>
</dbReference>
<keyword evidence="4 15" id="KW-0547">Nucleotide-binding</keyword>
<dbReference type="GO" id="GO:0006139">
    <property type="term" value="P:nucleobase-containing compound metabolic process"/>
    <property type="evidence" value="ECO:0007669"/>
    <property type="project" value="UniProtKB-ARBA"/>
</dbReference>
<dbReference type="InterPro" id="IPR036961">
    <property type="entry name" value="Kinesin_motor_dom_sf"/>
</dbReference>
<feature type="domain" description="Myosin N-terminal SH3-like" evidence="19">
    <location>
        <begin position="337"/>
        <end position="386"/>
    </location>
</feature>
<evidence type="ECO:0000313" key="21">
    <source>
        <dbReference type="Proteomes" id="UP000252139"/>
    </source>
</evidence>
<dbReference type="InterPro" id="IPR008989">
    <property type="entry name" value="Myosin_S1_N"/>
</dbReference>
<dbReference type="InterPro" id="IPR002125">
    <property type="entry name" value="CMP_dCMP_dom"/>
</dbReference>
<protein>
    <recommendedName>
        <fullName evidence="14">Deoxycytidylate deaminase</fullName>
        <ecNumber evidence="12">3.5.4.12</ecNumber>
    </recommendedName>
    <alternativeName>
        <fullName evidence="13">dCMP deaminase</fullName>
    </alternativeName>
</protein>
<dbReference type="EC" id="3.5.4.12" evidence="12"/>
<evidence type="ECO:0000256" key="15">
    <source>
        <dbReference type="PROSITE-ProRule" id="PRU00782"/>
    </source>
</evidence>
<feature type="region of interest" description="Actin-binding" evidence="15">
    <location>
        <begin position="959"/>
        <end position="981"/>
    </location>
</feature>
<evidence type="ECO:0000256" key="10">
    <source>
        <dbReference type="ARBA" id="ARBA00023175"/>
    </source>
</evidence>
<keyword evidence="3" id="KW-0479">Metal-binding</keyword>
<dbReference type="GO" id="GO:0005524">
    <property type="term" value="F:ATP binding"/>
    <property type="evidence" value="ECO:0007669"/>
    <property type="project" value="UniProtKB-UniRule"/>
</dbReference>
<dbReference type="InterPro" id="IPR035105">
    <property type="entry name" value="Deoxycytidylate_deaminase_dom"/>
</dbReference>
<dbReference type="PROSITE" id="PS51747">
    <property type="entry name" value="CYT_DCMP_DEAMINASES_2"/>
    <property type="match status" value="1"/>
</dbReference>
<dbReference type="Gene3D" id="3.40.50.300">
    <property type="entry name" value="P-loop containing nucleotide triphosphate hydrolases"/>
    <property type="match status" value="1"/>
</dbReference>
<evidence type="ECO:0000256" key="6">
    <source>
        <dbReference type="ARBA" id="ARBA00022833"/>
    </source>
</evidence>
<sequence length="1410" mass="163832">MFIGIIGPKSSGKHTIVEYLLEQHNFEFLTIRKNVDTFNRNVYLNAKTFDNADDVQAYVTERWQDNFVICDIDCEELDVLRKRPFFLLLAVEAPVTLRYQRSVTRYETHASKELLSLEEFLVQDDRHMYGISASDNTQIIRKTLFDTMMTSDLLITNIYPTIEQLYEALNRLKITDKERLRPSWDTYFMQLSDLAARRSNCMKRRVGCILVKDSRVVATGYNGTPRGLRNCNEGGCPRCNEAAPCGTGLDRCLCMHAEENALFEAGRGGVSLENGVILYSNIMNRCPCLGCAIKIVQQGVKEVVYNKSYGMDEMTAKKFVRPKLDNVLDAVAQARFNEKKWVWIEDDNEGYVRGHIINENNDKVEIEYESGRTAFVSSAKIKPMNPPKFDMVDDMAELTHLNEPSVIHNLTVRYKANHVYTYSGLFLVAVNPYRNLSIYTDEYIQSYKGRRRGEMPPHIYAVADQAYHDMVQDRENQSILITGESGAGKTENTKKVIQYLTEVASIDKHANQLQHQILQANPILESFGNAQTIRNNNSSRFGKFIRIEFNSRAQICGANIEWYLLEKSRVHYQTSKERNYHVFYQLLEADEDVKKQLLLDGCANDYNFLKQSNKRIEGVDDKEEYNNLVSALDIMGLTEKEKLDLFRVVSAILHLGNISITNYSERADIKNFDTVERVCHLLGISAEEFKKSLLSPRIKAGRDWVAQAKSPAQVIASIDALAKTLYERNFGYLVERINKAIDGQRTKDKSGFIGVLDIAGFEIFEVNSFEQLCINYTNEKLQQFFNQNMFELEQEEYQKEKINWNYIDFGKDLQPTIDLIEKTNPVGILSCLEEECVAPRGSDQRFLQKLNKFCDNDNPDAKYKSTRFQDGFILKHYAGDVEYSVDGWIEKNKYPLNEDITRLLAKSTQKHIARLFEDYEEDNNDHSSNGNTNGFVSMLKIRKGSGSFRTVGQRHKQQLLSLMNTLYMTHPHFVRCILPNDKKRAGDIQTKLVLDQLRCNGVLEGIRICRKGFPNRLSFDEFRKRYGILYPSLLNRDSFIDGRTACQILLDQIDLDKERYQIGMTKVFFKATVLAELEELRDNKLGVCITQFQAYCRGRLARHHQSSFARQTEAIRIMQRNTRIYISLREWPWWRIYAKLKPLNAAYRVDVQMREKDQKIHALENQLEEQKGVIAEATSRSQEFENQNTELKQLIMDEQSVIQELEESKQELFQKFTLAEERIEELESELTQKTKFIEENHKILEQKTEEVQLELEKKEEENQMLRERLEALENENEKIKQFLVEQQDEYNKEINQKDEQILQLELSNKQHVDSLHIEIESLTEKLKETESSKEQESQTNHENIARLESTIRQLEEALAIETDTRKDWQTKYEQLKEDWDNLTALVREESEHAKARISRFDQALSGLKSL</sequence>
<gene>
    <name evidence="20" type="ORF">CU097_006579</name>
</gene>
<dbReference type="Gene3D" id="1.20.58.530">
    <property type="match status" value="1"/>
</dbReference>
<evidence type="ECO:0000256" key="7">
    <source>
        <dbReference type="ARBA" id="ARBA00022840"/>
    </source>
</evidence>
<evidence type="ECO:0000256" key="12">
    <source>
        <dbReference type="ARBA" id="ARBA00038938"/>
    </source>
</evidence>
<feature type="domain" description="Myosin motor" evidence="17">
    <location>
        <begin position="390"/>
        <end position="1082"/>
    </location>
</feature>
<dbReference type="Pfam" id="PF00383">
    <property type="entry name" value="dCMP_cyt_deam_1"/>
    <property type="match status" value="1"/>
</dbReference>
<dbReference type="InterPro" id="IPR004009">
    <property type="entry name" value="SH3_Myosin"/>
</dbReference>
<dbReference type="GO" id="GO:0000146">
    <property type="term" value="F:microfilament motor activity"/>
    <property type="evidence" value="ECO:0007669"/>
    <property type="project" value="TreeGrafter"/>
</dbReference>
<dbReference type="GO" id="GO:0016459">
    <property type="term" value="C:myosin complex"/>
    <property type="evidence" value="ECO:0007669"/>
    <property type="project" value="UniProtKB-KW"/>
</dbReference>
<dbReference type="PROSITE" id="PS51456">
    <property type="entry name" value="MYOSIN_MOTOR"/>
    <property type="match status" value="1"/>
</dbReference>
<dbReference type="PROSITE" id="PS51844">
    <property type="entry name" value="SH3_LIKE"/>
    <property type="match status" value="1"/>
</dbReference>
<evidence type="ECO:0000256" key="13">
    <source>
        <dbReference type="ARBA" id="ARBA00041763"/>
    </source>
</evidence>
<name>A0A367JFB3_RHIAZ</name>
<dbReference type="GO" id="GO:0007015">
    <property type="term" value="P:actin filament organization"/>
    <property type="evidence" value="ECO:0007669"/>
    <property type="project" value="TreeGrafter"/>
</dbReference>
<feature type="coiled-coil region" evidence="16">
    <location>
        <begin position="1153"/>
        <end position="1378"/>
    </location>
</feature>
<dbReference type="CDD" id="cd01286">
    <property type="entry name" value="deoxycytidylate_deaminase"/>
    <property type="match status" value="1"/>
</dbReference>
<comment type="caution">
    <text evidence="20">The sequence shown here is derived from an EMBL/GenBank/DDBJ whole genome shotgun (WGS) entry which is preliminary data.</text>
</comment>
<evidence type="ECO:0000256" key="4">
    <source>
        <dbReference type="ARBA" id="ARBA00022741"/>
    </source>
</evidence>
<dbReference type="GO" id="GO:0016020">
    <property type="term" value="C:membrane"/>
    <property type="evidence" value="ECO:0007669"/>
    <property type="project" value="TreeGrafter"/>
</dbReference>
<keyword evidence="9 15" id="KW-0518">Myosin</keyword>
<dbReference type="GO" id="GO:0004132">
    <property type="term" value="F:dCMP deaminase activity"/>
    <property type="evidence" value="ECO:0007669"/>
    <property type="project" value="UniProtKB-EC"/>
</dbReference>
<dbReference type="SUPFAM" id="SSF53927">
    <property type="entry name" value="Cytidine deaminase-like"/>
    <property type="match status" value="1"/>
</dbReference>
<dbReference type="PANTHER" id="PTHR13140">
    <property type="entry name" value="MYOSIN"/>
    <property type="match status" value="1"/>
</dbReference>
<keyword evidence="8 16" id="KW-0175">Coiled coil</keyword>
<dbReference type="OrthoDB" id="6108017at2759"/>
<keyword evidence="6" id="KW-0862">Zinc</keyword>
<dbReference type="Gene3D" id="3.40.140.10">
    <property type="entry name" value="Cytidine Deaminase, domain 2"/>
    <property type="match status" value="1"/>
</dbReference>
<dbReference type="FunFam" id="3.40.850.10:FF:000101">
    <property type="entry name" value="Slow myosin heavy chain 2"/>
    <property type="match status" value="1"/>
</dbReference>
<proteinExistence type="inferred from homology"/>
<evidence type="ECO:0000259" key="19">
    <source>
        <dbReference type="PROSITE" id="PS51844"/>
    </source>
</evidence>
<evidence type="ECO:0000256" key="14">
    <source>
        <dbReference type="ARBA" id="ARBA00071582"/>
    </source>
</evidence>
<evidence type="ECO:0000256" key="9">
    <source>
        <dbReference type="ARBA" id="ARBA00023123"/>
    </source>
</evidence>
<evidence type="ECO:0000256" key="1">
    <source>
        <dbReference type="ARBA" id="ARBA00001947"/>
    </source>
</evidence>
<dbReference type="Gene3D" id="1.10.10.820">
    <property type="match status" value="1"/>
</dbReference>
<feature type="domain" description="CMP/dCMP-type deaminase" evidence="18">
    <location>
        <begin position="183"/>
        <end position="322"/>
    </location>
</feature>
<dbReference type="PROSITE" id="PS50096">
    <property type="entry name" value="IQ"/>
    <property type="match status" value="1"/>
</dbReference>
<dbReference type="PRINTS" id="PR00193">
    <property type="entry name" value="MYOSINHEAVY"/>
</dbReference>
<dbReference type="GO" id="GO:0008270">
    <property type="term" value="F:zinc ion binding"/>
    <property type="evidence" value="ECO:0007669"/>
    <property type="project" value="InterPro"/>
</dbReference>
<evidence type="ECO:0000259" key="18">
    <source>
        <dbReference type="PROSITE" id="PS51747"/>
    </source>
</evidence>
<keyword evidence="11 15" id="KW-0009">Actin-binding</keyword>
<dbReference type="GO" id="GO:0051015">
    <property type="term" value="F:actin filament binding"/>
    <property type="evidence" value="ECO:0007669"/>
    <property type="project" value="InterPro"/>
</dbReference>
<evidence type="ECO:0000259" key="17">
    <source>
        <dbReference type="PROSITE" id="PS51456"/>
    </source>
</evidence>
<dbReference type="Gene3D" id="1.20.5.4820">
    <property type="match status" value="1"/>
</dbReference>
<organism evidence="20 21">
    <name type="scientific">Rhizopus azygosporus</name>
    <name type="common">Rhizopus microsporus var. azygosporus</name>
    <dbReference type="NCBI Taxonomy" id="86630"/>
    <lineage>
        <taxon>Eukaryota</taxon>
        <taxon>Fungi</taxon>
        <taxon>Fungi incertae sedis</taxon>
        <taxon>Mucoromycota</taxon>
        <taxon>Mucoromycotina</taxon>
        <taxon>Mucoromycetes</taxon>
        <taxon>Mucorales</taxon>
        <taxon>Mucorineae</taxon>
        <taxon>Rhizopodaceae</taxon>
        <taxon>Rhizopus</taxon>
    </lineage>
</organism>
<dbReference type="CDD" id="cd01377">
    <property type="entry name" value="MYSc_class_II"/>
    <property type="match status" value="1"/>
</dbReference>
<dbReference type="SUPFAM" id="SSF52540">
    <property type="entry name" value="P-loop containing nucleoside triphosphate hydrolases"/>
    <property type="match status" value="2"/>
</dbReference>
<keyword evidence="5" id="KW-0378">Hydrolase</keyword>
<evidence type="ECO:0000256" key="16">
    <source>
        <dbReference type="SAM" id="Coils"/>
    </source>
</evidence>
<evidence type="ECO:0000256" key="5">
    <source>
        <dbReference type="ARBA" id="ARBA00022801"/>
    </source>
</evidence>
<evidence type="ECO:0000256" key="2">
    <source>
        <dbReference type="ARBA" id="ARBA00008314"/>
    </source>
</evidence>
<keyword evidence="21" id="KW-1185">Reference proteome</keyword>
<evidence type="ECO:0000256" key="11">
    <source>
        <dbReference type="ARBA" id="ARBA00023203"/>
    </source>
</evidence>
<evidence type="ECO:0000256" key="3">
    <source>
        <dbReference type="ARBA" id="ARBA00022723"/>
    </source>
</evidence>
<comment type="similarity">
    <text evidence="2 15">Belongs to the TRAFAC class myosin-kinesin ATPase superfamily. Myosin family.</text>
</comment>
<dbReference type="Gene3D" id="1.20.120.720">
    <property type="entry name" value="Myosin VI head, motor domain, U50 subdomain"/>
    <property type="match status" value="1"/>
</dbReference>
<dbReference type="Gene3D" id="3.40.850.10">
    <property type="entry name" value="Kinesin motor domain"/>
    <property type="match status" value="1"/>
</dbReference>
<dbReference type="Pfam" id="PF00063">
    <property type="entry name" value="Myosin_head"/>
    <property type="match status" value="1"/>
</dbReference>
<dbReference type="PROSITE" id="PS00903">
    <property type="entry name" value="CYT_DCMP_DEAMINASES_1"/>
    <property type="match status" value="1"/>
</dbReference>
<dbReference type="InterPro" id="IPR001609">
    <property type="entry name" value="Myosin_head_motor_dom-like"/>
</dbReference>
<dbReference type="InterPro" id="IPR027417">
    <property type="entry name" value="P-loop_NTPase"/>
</dbReference>
<keyword evidence="7 15" id="KW-0067">ATP-binding</keyword>
<evidence type="ECO:0000313" key="20">
    <source>
        <dbReference type="EMBL" id="RCH88549.1"/>
    </source>
</evidence>
<feature type="binding site" evidence="15">
    <location>
        <begin position="483"/>
        <end position="490"/>
    </location>
    <ligand>
        <name>ATP</name>
        <dbReference type="ChEBI" id="CHEBI:30616"/>
    </ligand>
</feature>